<organism evidence="1 2">
    <name type="scientific">Acrasis kona</name>
    <dbReference type="NCBI Taxonomy" id="1008807"/>
    <lineage>
        <taxon>Eukaryota</taxon>
        <taxon>Discoba</taxon>
        <taxon>Heterolobosea</taxon>
        <taxon>Tetramitia</taxon>
        <taxon>Eutetramitia</taxon>
        <taxon>Acrasidae</taxon>
        <taxon>Acrasis</taxon>
    </lineage>
</organism>
<sequence>MTEYTTSMTQLLEHMNKVYEEENPSTTMKQVSRANDIQLNYGTNYQMEGNSYSGHQLPNVLSDTSYTNSLECQPNHNYVDQASMNSISSEECLHNLASSLNSDFDLFLDNKCFEDEDLITNDHINKRSRIEYEINHATGSDEFIDATSIDLDCLFPAKKQKTDYNNQQYTQLQHPHYEQQQTIPTVQVQQYEQHYTTNEDTELVSRVLELYHQMKIQKSGGLQESLNVKFQPSNQELQEFAQFLHNSTLEDLHTQLDMNFGLVPAPTSNPPILQPAPIKRMKSPNRTFSPTIEVNTNHFRYLVCNGPMKRKNKRKEPEDQFTMKWKLCN</sequence>
<gene>
    <name evidence="1" type="ORF">AKO1_002185</name>
</gene>
<dbReference type="Proteomes" id="UP001431209">
    <property type="component" value="Unassembled WGS sequence"/>
</dbReference>
<dbReference type="AlphaFoldDB" id="A0AAW2Z9I1"/>
<evidence type="ECO:0000313" key="1">
    <source>
        <dbReference type="EMBL" id="KAL0485908.1"/>
    </source>
</evidence>
<dbReference type="EMBL" id="JAOPGA020001182">
    <property type="protein sequence ID" value="KAL0485908.1"/>
    <property type="molecule type" value="Genomic_DNA"/>
</dbReference>
<accession>A0AAW2Z9I1</accession>
<proteinExistence type="predicted"/>
<reference evidence="1 2" key="1">
    <citation type="submission" date="2024-03" db="EMBL/GenBank/DDBJ databases">
        <title>The Acrasis kona genome and developmental transcriptomes reveal deep origins of eukaryotic multicellular pathways.</title>
        <authorList>
            <person name="Sheikh S."/>
            <person name="Fu C.-J."/>
            <person name="Brown M.W."/>
            <person name="Baldauf S.L."/>
        </authorList>
    </citation>
    <scope>NUCLEOTIDE SEQUENCE [LARGE SCALE GENOMIC DNA]</scope>
    <source>
        <strain evidence="1 2">ATCC MYA-3509</strain>
    </source>
</reference>
<protein>
    <submittedName>
        <fullName evidence="1">Uncharacterized protein</fullName>
    </submittedName>
</protein>
<evidence type="ECO:0000313" key="2">
    <source>
        <dbReference type="Proteomes" id="UP001431209"/>
    </source>
</evidence>
<comment type="caution">
    <text evidence="1">The sequence shown here is derived from an EMBL/GenBank/DDBJ whole genome shotgun (WGS) entry which is preliminary data.</text>
</comment>
<keyword evidence="2" id="KW-1185">Reference proteome</keyword>
<name>A0AAW2Z9I1_9EUKA</name>